<feature type="domain" description="Homologous-pairing protein 2 winged helix" evidence="9">
    <location>
        <begin position="3"/>
        <end position="45"/>
    </location>
</feature>
<dbReference type="Pfam" id="PF07106">
    <property type="entry name" value="WHD_TBPIP"/>
    <property type="match status" value="1"/>
</dbReference>
<keyword evidence="14" id="KW-1185">Reference proteome</keyword>
<dbReference type="Proteomes" id="UP000583929">
    <property type="component" value="Unassembled WGS sequence"/>
</dbReference>
<dbReference type="GO" id="GO:0000794">
    <property type="term" value="C:condensed nuclear chromosome"/>
    <property type="evidence" value="ECO:0007669"/>
    <property type="project" value="TreeGrafter"/>
</dbReference>
<dbReference type="InterPro" id="IPR040661">
    <property type="entry name" value="LZ3wCH"/>
</dbReference>
<evidence type="ECO:0000256" key="2">
    <source>
        <dbReference type="ARBA" id="ARBA00007922"/>
    </source>
</evidence>
<dbReference type="PANTHER" id="PTHR15938">
    <property type="entry name" value="TBP-1 INTERACTING PROTEIN"/>
    <property type="match status" value="1"/>
</dbReference>
<organism evidence="12 14">
    <name type="scientific">Cannabis sativa</name>
    <name type="common">Hemp</name>
    <name type="synonym">Marijuana</name>
    <dbReference type="NCBI Taxonomy" id="3483"/>
    <lineage>
        <taxon>Eukaryota</taxon>
        <taxon>Viridiplantae</taxon>
        <taxon>Streptophyta</taxon>
        <taxon>Embryophyta</taxon>
        <taxon>Tracheophyta</taxon>
        <taxon>Spermatophyta</taxon>
        <taxon>Magnoliopsida</taxon>
        <taxon>eudicotyledons</taxon>
        <taxon>Gunneridae</taxon>
        <taxon>Pentapetalae</taxon>
        <taxon>rosids</taxon>
        <taxon>fabids</taxon>
        <taxon>Rosales</taxon>
        <taxon>Cannabaceae</taxon>
        <taxon>Cannabis</taxon>
    </lineage>
</organism>
<evidence type="ECO:0000256" key="6">
    <source>
        <dbReference type="ARBA" id="ARBA00023242"/>
    </source>
</evidence>
<evidence type="ECO:0000259" key="9">
    <source>
        <dbReference type="Pfam" id="PF07106"/>
    </source>
</evidence>
<evidence type="ECO:0000256" key="4">
    <source>
        <dbReference type="ARBA" id="ARBA00023054"/>
    </source>
</evidence>
<dbReference type="Proteomes" id="UP000525078">
    <property type="component" value="Unassembled WGS sequence"/>
</dbReference>
<comment type="caution">
    <text evidence="12">The sequence shown here is derived from an EMBL/GenBank/DDBJ whole genome shotgun (WGS) entry which is preliminary data.</text>
</comment>
<proteinExistence type="inferred from homology"/>
<dbReference type="InterPro" id="IPR010776">
    <property type="entry name" value="Hop2_WH_dom"/>
</dbReference>
<comment type="similarity">
    <text evidence="2">Belongs to the HOP2 family.</text>
</comment>
<feature type="domain" description="Leucine zipper with capping helix" evidence="10">
    <location>
        <begin position="135"/>
        <end position="178"/>
    </location>
</feature>
<keyword evidence="6" id="KW-0539">Nucleus</keyword>
<dbReference type="InterPro" id="IPR036388">
    <property type="entry name" value="WH-like_DNA-bd_sf"/>
</dbReference>
<dbReference type="GO" id="GO:0010774">
    <property type="term" value="P:meiotic strand invasion involved in reciprocal meiotic recombination"/>
    <property type="evidence" value="ECO:0007669"/>
    <property type="project" value="TreeGrafter"/>
</dbReference>
<reference evidence="13 14" key="1">
    <citation type="journal article" date="2020" name="bioRxiv">
        <title>Sequence and annotation of 42 cannabis genomes reveals extensive copy number variation in cannabinoid synthesis and pathogen resistance genes.</title>
        <authorList>
            <person name="Mckernan K.J."/>
            <person name="Helbert Y."/>
            <person name="Kane L.T."/>
            <person name="Ebling H."/>
            <person name="Zhang L."/>
            <person name="Liu B."/>
            <person name="Eaton Z."/>
            <person name="Mclaughlin S."/>
            <person name="Kingan S."/>
            <person name="Baybayan P."/>
            <person name="Concepcion G."/>
            <person name="Jordan M."/>
            <person name="Riva A."/>
            <person name="Barbazuk W."/>
            <person name="Harkins T."/>
        </authorList>
    </citation>
    <scope>NUCLEOTIDE SEQUENCE [LARGE SCALE GENOMIC DNA]</scope>
    <source>
        <strain evidence="13 14">cv. Jamaican Lion 4</strain>
        <strain evidence="12">Father</strain>
        <strain evidence="11">Mother</strain>
        <tissue evidence="12">Leaf</tissue>
    </source>
</reference>
<dbReference type="GO" id="GO:0007129">
    <property type="term" value="P:homologous chromosome pairing at meiosis"/>
    <property type="evidence" value="ECO:0007669"/>
    <property type="project" value="TreeGrafter"/>
</dbReference>
<feature type="coiled-coil region" evidence="8">
    <location>
        <begin position="55"/>
        <end position="122"/>
    </location>
</feature>
<dbReference type="EMBL" id="JAATIP010000261">
    <property type="protein sequence ID" value="KAF4355763.1"/>
    <property type="molecule type" value="Genomic_DNA"/>
</dbReference>
<protein>
    <recommendedName>
        <fullName evidence="3">Homologous-pairing protein 2 homolog</fullName>
    </recommendedName>
</protein>
<comment type="subcellular location">
    <subcellularLocation>
        <location evidence="1">Nucleus</location>
    </subcellularLocation>
</comment>
<dbReference type="PANTHER" id="PTHR15938:SF0">
    <property type="entry name" value="HOMOLOGOUS-PAIRING PROTEIN 2 HOMOLOG"/>
    <property type="match status" value="1"/>
</dbReference>
<evidence type="ECO:0000313" key="13">
    <source>
        <dbReference type="Proteomes" id="UP000525078"/>
    </source>
</evidence>
<keyword evidence="7" id="KW-0469">Meiosis</keyword>
<name>A0A7J6I4V7_CANSA</name>
<accession>A0A7J6I4V7</accession>
<evidence type="ECO:0000313" key="12">
    <source>
        <dbReference type="EMBL" id="KAF4402632.1"/>
    </source>
</evidence>
<dbReference type="EMBL" id="JAATIQ010000007">
    <property type="protein sequence ID" value="KAF4402632.1"/>
    <property type="molecule type" value="Genomic_DNA"/>
</dbReference>
<gene>
    <name evidence="11" type="ORF">F8388_019162</name>
    <name evidence="12" type="ORF">G4B88_012417</name>
</gene>
<dbReference type="GO" id="GO:0120231">
    <property type="term" value="C:DNA recombinase auxiliary factor complex"/>
    <property type="evidence" value="ECO:0007669"/>
    <property type="project" value="TreeGrafter"/>
</dbReference>
<sequence>MYVADALQKFSLKKASIQKALDIDNLADGGPLSFKEYGKHKIYLAGQDQFDVPNSEELTQMKEENARLHKQLEEQKKSIGDVEGGNFFHSLEIKSLQSNLTLEQKRAKEAKLRMEVKEMEDKLEITWWNYIGEGRRSVEKLYTDKISQWRKRRRMFKDLWGAIIENLPKNLKEFKVLFSVHSRVSGLTFENVFCNEEFDSAFY</sequence>
<dbReference type="AlphaFoldDB" id="A0A7J6I4V7"/>
<dbReference type="Gene3D" id="1.10.10.10">
    <property type="entry name" value="Winged helix-like DNA-binding domain superfamily/Winged helix DNA-binding domain"/>
    <property type="match status" value="1"/>
</dbReference>
<keyword evidence="5" id="KW-0233">DNA recombination</keyword>
<evidence type="ECO:0000256" key="7">
    <source>
        <dbReference type="ARBA" id="ARBA00023254"/>
    </source>
</evidence>
<evidence type="ECO:0000313" key="14">
    <source>
        <dbReference type="Proteomes" id="UP000583929"/>
    </source>
</evidence>
<evidence type="ECO:0000256" key="3">
    <source>
        <dbReference type="ARBA" id="ARBA00016093"/>
    </source>
</evidence>
<evidence type="ECO:0000256" key="5">
    <source>
        <dbReference type="ARBA" id="ARBA00023172"/>
    </source>
</evidence>
<evidence type="ECO:0000313" key="11">
    <source>
        <dbReference type="EMBL" id="KAF4355763.1"/>
    </source>
</evidence>
<dbReference type="Pfam" id="PF18517">
    <property type="entry name" value="LZ3wCH"/>
    <property type="match status" value="1"/>
</dbReference>
<keyword evidence="4 8" id="KW-0175">Coiled coil</keyword>
<dbReference type="GO" id="GO:0120230">
    <property type="term" value="F:recombinase activator activity"/>
    <property type="evidence" value="ECO:0007669"/>
    <property type="project" value="TreeGrafter"/>
</dbReference>
<evidence type="ECO:0000256" key="1">
    <source>
        <dbReference type="ARBA" id="ARBA00004123"/>
    </source>
</evidence>
<dbReference type="GO" id="GO:0003690">
    <property type="term" value="F:double-stranded DNA binding"/>
    <property type="evidence" value="ECO:0007669"/>
    <property type="project" value="TreeGrafter"/>
</dbReference>
<dbReference type="GO" id="GO:0000709">
    <property type="term" value="P:meiotic joint molecule formation"/>
    <property type="evidence" value="ECO:0007669"/>
    <property type="project" value="TreeGrafter"/>
</dbReference>
<evidence type="ECO:0000256" key="8">
    <source>
        <dbReference type="SAM" id="Coils"/>
    </source>
</evidence>
<evidence type="ECO:0000259" key="10">
    <source>
        <dbReference type="Pfam" id="PF18517"/>
    </source>
</evidence>